<gene>
    <name evidence="2" type="ORF">ABV298_08690</name>
</gene>
<sequence>MFSRQLILLLLAFVLAACESLVTDIDQSKLPQVGSKLVVQCFISPQAARINVVVTESVPLFAEPGLKGGVIRNAIVKLSDGTKEVVVPFDTTDQLYSIEKAAFTVLPGKTYFLSVTDGARSVSSTCTVPASAVLPRTYEIDTSYSGSVPNQDTSLTVKMTWNDIAQETNYYRVRAWLDLEYSVPQSADGNSVKEKRLRNRFNINWDDTIGRNDFRNDVNLDGASFNSPIGRVNLPDVMTIGLGNGAFYTLYPKSKIISVTMEVYNTDEHYFKYHRSLQTRGDADNPFVEPSLIYTNIEGGLGCFGSYNAGQSIYRPK</sequence>
<dbReference type="PROSITE" id="PS51257">
    <property type="entry name" value="PROKAR_LIPOPROTEIN"/>
    <property type="match status" value="1"/>
</dbReference>
<dbReference type="EMBL" id="CP159289">
    <property type="protein sequence ID" value="XCH26458.1"/>
    <property type="molecule type" value="Genomic_DNA"/>
</dbReference>
<name>A0AAU8FPE2_9BACT</name>
<evidence type="ECO:0000313" key="2">
    <source>
        <dbReference type="EMBL" id="XCH26458.1"/>
    </source>
</evidence>
<dbReference type="Pfam" id="PF14054">
    <property type="entry name" value="DUF4249"/>
    <property type="match status" value="1"/>
</dbReference>
<accession>A0AAU8FPE2</accession>
<keyword evidence="1" id="KW-0732">Signal</keyword>
<organism evidence="2">
    <name type="scientific">Dyadobacter sp. 676</name>
    <dbReference type="NCBI Taxonomy" id="3088362"/>
    <lineage>
        <taxon>Bacteria</taxon>
        <taxon>Pseudomonadati</taxon>
        <taxon>Bacteroidota</taxon>
        <taxon>Cytophagia</taxon>
        <taxon>Cytophagales</taxon>
        <taxon>Spirosomataceae</taxon>
        <taxon>Dyadobacter</taxon>
    </lineage>
</organism>
<reference evidence="2" key="1">
    <citation type="submission" date="2024-06" db="EMBL/GenBank/DDBJ databases">
        <title>Sequencing and assembly of the genome of Dyadobacter sp. strain 676, a symbiont of Cyamopsis tetragonoloba.</title>
        <authorList>
            <person name="Guro P."/>
            <person name="Sazanova A."/>
            <person name="Kuznetsova I."/>
            <person name="Belimov A."/>
            <person name="Safronova V."/>
        </authorList>
    </citation>
    <scope>NUCLEOTIDE SEQUENCE</scope>
    <source>
        <strain evidence="2">676</strain>
    </source>
</reference>
<dbReference type="RefSeq" id="WP_353721750.1">
    <property type="nucleotide sequence ID" value="NZ_CP159289.1"/>
</dbReference>
<dbReference type="AlphaFoldDB" id="A0AAU8FPE2"/>
<evidence type="ECO:0000256" key="1">
    <source>
        <dbReference type="SAM" id="SignalP"/>
    </source>
</evidence>
<proteinExistence type="predicted"/>
<dbReference type="InterPro" id="IPR025345">
    <property type="entry name" value="DUF4249"/>
</dbReference>
<protein>
    <submittedName>
        <fullName evidence="2">DUF4249 domain-containing protein</fullName>
    </submittedName>
</protein>
<feature type="signal peptide" evidence="1">
    <location>
        <begin position="1"/>
        <end position="16"/>
    </location>
</feature>
<feature type="chain" id="PRO_5043448313" evidence="1">
    <location>
        <begin position="17"/>
        <end position="317"/>
    </location>
</feature>